<evidence type="ECO:0000256" key="1">
    <source>
        <dbReference type="SAM" id="Phobius"/>
    </source>
</evidence>
<accession>A0A0G0LIT3</accession>
<evidence type="ECO:0000313" key="2">
    <source>
        <dbReference type="EMBL" id="KKQ91803.1"/>
    </source>
</evidence>
<sequence length="122" mass="14378">MRKIKPGYLDSLLDGYLSKAFVWININRVRLILFIFTMSFWLLVSQLPYFNLIFTKELVVFLILTSLFQIFKIGWKTILYFCFGLFIISYFFDSLGLLPLSELIGNYIYGFLVIVIIKFISS</sequence>
<feature type="transmembrane region" description="Helical" evidence="1">
    <location>
        <begin position="104"/>
        <end position="121"/>
    </location>
</feature>
<name>A0A0G0LIT3_9BACT</name>
<keyword evidence="1" id="KW-1133">Transmembrane helix</keyword>
<dbReference type="EMBL" id="LBVU01000004">
    <property type="protein sequence ID" value="KKQ91803.1"/>
    <property type="molecule type" value="Genomic_DNA"/>
</dbReference>
<comment type="caution">
    <text evidence="2">The sequence shown here is derived from an EMBL/GenBank/DDBJ whole genome shotgun (WGS) entry which is preliminary data.</text>
</comment>
<keyword evidence="1" id="KW-0812">Transmembrane</keyword>
<keyword evidence="1" id="KW-0472">Membrane</keyword>
<feature type="transmembrane region" description="Helical" evidence="1">
    <location>
        <begin position="78"/>
        <end position="98"/>
    </location>
</feature>
<feature type="transmembrane region" description="Helical" evidence="1">
    <location>
        <begin position="21"/>
        <end position="43"/>
    </location>
</feature>
<proteinExistence type="predicted"/>
<feature type="transmembrane region" description="Helical" evidence="1">
    <location>
        <begin position="49"/>
        <end position="71"/>
    </location>
</feature>
<dbReference type="STRING" id="1618572.UT17_C0004G0151"/>
<protein>
    <submittedName>
        <fullName evidence="2">Uncharacterized protein</fullName>
    </submittedName>
</protein>
<gene>
    <name evidence="2" type="ORF">UT17_C0004G0151</name>
</gene>
<organism evidence="2 3">
    <name type="scientific">Candidatus Woesebacteria bacterium GW2011_GWB1_39_10</name>
    <dbReference type="NCBI Taxonomy" id="1618572"/>
    <lineage>
        <taxon>Bacteria</taxon>
        <taxon>Candidatus Woeseibacteriota</taxon>
    </lineage>
</organism>
<evidence type="ECO:0000313" key="3">
    <source>
        <dbReference type="Proteomes" id="UP000034774"/>
    </source>
</evidence>
<reference evidence="2 3" key="1">
    <citation type="journal article" date="2015" name="Nature">
        <title>rRNA introns, odd ribosomes, and small enigmatic genomes across a large radiation of phyla.</title>
        <authorList>
            <person name="Brown C.T."/>
            <person name="Hug L.A."/>
            <person name="Thomas B.C."/>
            <person name="Sharon I."/>
            <person name="Castelle C.J."/>
            <person name="Singh A."/>
            <person name="Wilkins M.J."/>
            <person name="Williams K.H."/>
            <person name="Banfield J.F."/>
        </authorList>
    </citation>
    <scope>NUCLEOTIDE SEQUENCE [LARGE SCALE GENOMIC DNA]</scope>
</reference>
<dbReference type="AlphaFoldDB" id="A0A0G0LIT3"/>
<dbReference type="Proteomes" id="UP000034774">
    <property type="component" value="Unassembled WGS sequence"/>
</dbReference>